<feature type="transmembrane region" description="Helical" evidence="1">
    <location>
        <begin position="103"/>
        <end position="124"/>
    </location>
</feature>
<dbReference type="Pfam" id="PF08000">
    <property type="entry name" value="bPH_1"/>
    <property type="match status" value="1"/>
</dbReference>
<keyword evidence="1" id="KW-0812">Transmembrane</keyword>
<organism evidence="3 4">
    <name type="scientific">Natronobacterium gregoryi</name>
    <dbReference type="NCBI Taxonomy" id="44930"/>
    <lineage>
        <taxon>Archaea</taxon>
        <taxon>Methanobacteriati</taxon>
        <taxon>Methanobacteriota</taxon>
        <taxon>Stenosarchaea group</taxon>
        <taxon>Halobacteria</taxon>
        <taxon>Halobacteriales</taxon>
        <taxon>Natrialbaceae</taxon>
        <taxon>Natronobacterium</taxon>
    </lineage>
</organism>
<feature type="domain" description="Bacterial Pleckstrin homology" evidence="2">
    <location>
        <begin position="8"/>
        <end position="77"/>
    </location>
</feature>
<dbReference type="SUPFAM" id="SSF50729">
    <property type="entry name" value="PH domain-like"/>
    <property type="match status" value="1"/>
</dbReference>
<evidence type="ECO:0000313" key="3">
    <source>
        <dbReference type="EMBL" id="SFJ35775.1"/>
    </source>
</evidence>
<feature type="transmembrane region" description="Helical" evidence="1">
    <location>
        <begin position="79"/>
        <end position="97"/>
    </location>
</feature>
<protein>
    <submittedName>
        <fullName evidence="3">PH domain-containing protein</fullName>
    </submittedName>
</protein>
<dbReference type="RefSeq" id="WP_005579973.1">
    <property type="nucleotide sequence ID" value="NZ_FORO01000024.1"/>
</dbReference>
<dbReference type="Gene3D" id="2.30.29.50">
    <property type="entry name" value="Bacterial Pleckstrin homology domain"/>
    <property type="match status" value="1"/>
</dbReference>
<dbReference type="InterPro" id="IPR037063">
    <property type="entry name" value="PHb_sf"/>
</dbReference>
<evidence type="ECO:0000313" key="4">
    <source>
        <dbReference type="Proteomes" id="UP000182829"/>
    </source>
</evidence>
<dbReference type="EMBL" id="FORO01000024">
    <property type="protein sequence ID" value="SFJ35775.1"/>
    <property type="molecule type" value="Genomic_DNA"/>
</dbReference>
<dbReference type="GeneID" id="14207334"/>
<dbReference type="Proteomes" id="UP000182829">
    <property type="component" value="Unassembled WGS sequence"/>
</dbReference>
<gene>
    <name evidence="3" type="ORF">SAMN05443661_1242</name>
</gene>
<proteinExistence type="predicted"/>
<evidence type="ECO:0000259" key="2">
    <source>
        <dbReference type="Pfam" id="PF08000"/>
    </source>
</evidence>
<keyword evidence="1" id="KW-0472">Membrane</keyword>
<name>A0A1I3QPH3_9EURY</name>
<dbReference type="InterPro" id="IPR012544">
    <property type="entry name" value="PHb"/>
</dbReference>
<dbReference type="AlphaFoldDB" id="A0A1I3QPH3"/>
<accession>A0A1I3QPH3</accession>
<evidence type="ECO:0000256" key="1">
    <source>
        <dbReference type="SAM" id="Phobius"/>
    </source>
</evidence>
<sequence length="182" mass="20103">MGTQQQYSRLESFIDSNETTIDGYQTQSEAGVLTNRQLISLKTTGRDNSKTTVNSVYLDQVSRAKIEHQKTPDVDQERLAYGIVSLFLAIISFALIGQFDSNIVEVTLVMVGVCVGLVGIALFIEAYDTPDDSVYIELQTPDGEPVWKRRLGGNQLEFAEKLSRTVSNAHDPSNQIAQKIGT</sequence>
<keyword evidence="1" id="KW-1133">Transmembrane helix</keyword>
<dbReference type="OrthoDB" id="205792at2157"/>
<reference evidence="3 4" key="1">
    <citation type="submission" date="2016-10" db="EMBL/GenBank/DDBJ databases">
        <authorList>
            <person name="de Groot N.N."/>
        </authorList>
    </citation>
    <scope>NUCLEOTIDE SEQUENCE [LARGE SCALE GENOMIC DNA]</scope>
    <source>
        <strain evidence="3 4">SP2</strain>
    </source>
</reference>
<dbReference type="OMA" id="GYSTSHE"/>